<dbReference type="PANTHER" id="PTHR46638">
    <property type="entry name" value="CORRINOID ADENOSYLTRANSFERASE"/>
    <property type="match status" value="1"/>
</dbReference>
<gene>
    <name evidence="1" type="ORF">DXD67_01730</name>
</gene>
<dbReference type="GO" id="GO:0008817">
    <property type="term" value="F:corrinoid adenosyltransferase activity"/>
    <property type="evidence" value="ECO:0007669"/>
    <property type="project" value="InterPro"/>
</dbReference>
<dbReference type="GO" id="GO:0005524">
    <property type="term" value="F:ATP binding"/>
    <property type="evidence" value="ECO:0007669"/>
    <property type="project" value="InterPro"/>
</dbReference>
<dbReference type="RefSeq" id="WP_117555791.1">
    <property type="nucleotide sequence ID" value="NZ_QSOV01000001.1"/>
</dbReference>
<comment type="caution">
    <text evidence="1">The sequence shown here is derived from an EMBL/GenBank/DDBJ whole genome shotgun (WGS) entry which is preliminary data.</text>
</comment>
<reference evidence="1 2" key="1">
    <citation type="submission" date="2018-08" db="EMBL/GenBank/DDBJ databases">
        <title>A genome reference for cultivated species of the human gut microbiota.</title>
        <authorList>
            <person name="Zou Y."/>
            <person name="Xue W."/>
            <person name="Luo G."/>
        </authorList>
    </citation>
    <scope>NUCLEOTIDE SEQUENCE [LARGE SCALE GENOMIC DNA]</scope>
    <source>
        <strain evidence="1 2">TM07-19</strain>
    </source>
</reference>
<dbReference type="Proteomes" id="UP000260655">
    <property type="component" value="Unassembled WGS sequence"/>
</dbReference>
<dbReference type="InterPro" id="IPR003724">
    <property type="entry name" value="CblAdoTrfase_CobA"/>
</dbReference>
<accession>A0A3E4GUF0</accession>
<dbReference type="InterPro" id="IPR027417">
    <property type="entry name" value="P-loop_NTPase"/>
</dbReference>
<dbReference type="GO" id="GO:0009236">
    <property type="term" value="P:cobalamin biosynthetic process"/>
    <property type="evidence" value="ECO:0007669"/>
    <property type="project" value="InterPro"/>
</dbReference>
<dbReference type="Pfam" id="PF02572">
    <property type="entry name" value="CobA_CobO_BtuR"/>
    <property type="match status" value="1"/>
</dbReference>
<evidence type="ECO:0000313" key="2">
    <source>
        <dbReference type="Proteomes" id="UP000260655"/>
    </source>
</evidence>
<dbReference type="SUPFAM" id="SSF52540">
    <property type="entry name" value="P-loop containing nucleoside triphosphate hydrolases"/>
    <property type="match status" value="1"/>
</dbReference>
<dbReference type="Gene3D" id="3.40.50.300">
    <property type="entry name" value="P-loop containing nucleotide triphosphate hydrolases"/>
    <property type="match status" value="1"/>
</dbReference>
<name>A0A3E4GUF0_9FIRM</name>
<sequence length="175" mass="20203">MKNRLLHIYCGDGKGKTTAATGLAVRAAGSSMRVLFARFLKNEFSGELKILDQIPEIEVLHLEKSYGFFKTLSEKEQEEVREMYGRLWNTIQRKISTGDYDMLVIDEFMAAYRYGLIQNEEAVQFLKDRPDNLEVVLTGRDPSDELLELADYISEVKMVRHPFEKGIRARKGIEY</sequence>
<organism evidence="1 2">
    <name type="scientific">Coprococcus comes</name>
    <dbReference type="NCBI Taxonomy" id="410072"/>
    <lineage>
        <taxon>Bacteria</taxon>
        <taxon>Bacillati</taxon>
        <taxon>Bacillota</taxon>
        <taxon>Clostridia</taxon>
        <taxon>Lachnospirales</taxon>
        <taxon>Lachnospiraceae</taxon>
        <taxon>Coprococcus</taxon>
    </lineage>
</organism>
<dbReference type="EMBL" id="QSOV01000001">
    <property type="protein sequence ID" value="RGJ26508.1"/>
    <property type="molecule type" value="Genomic_DNA"/>
</dbReference>
<dbReference type="PANTHER" id="PTHR46638:SF1">
    <property type="entry name" value="CORRINOID ADENOSYLTRANSFERASE"/>
    <property type="match status" value="1"/>
</dbReference>
<dbReference type="AlphaFoldDB" id="A0A3E4GUF0"/>
<protein>
    <submittedName>
        <fullName evidence="1">Cob(I)yrinic acid a,c-diamide adenosyltransferase</fullName>
    </submittedName>
</protein>
<keyword evidence="1" id="KW-0808">Transferase</keyword>
<proteinExistence type="predicted"/>
<dbReference type="PIRSF" id="PIRSF015617">
    <property type="entry name" value="Adensltrnsf_CobA"/>
    <property type="match status" value="1"/>
</dbReference>
<evidence type="ECO:0000313" key="1">
    <source>
        <dbReference type="EMBL" id="RGJ26508.1"/>
    </source>
</evidence>